<evidence type="ECO:0000256" key="10">
    <source>
        <dbReference type="SAM" id="Phobius"/>
    </source>
</evidence>
<dbReference type="Pfam" id="PF21687">
    <property type="entry name" value="T2SSK_1st"/>
    <property type="match status" value="1"/>
</dbReference>
<keyword evidence="6 10" id="KW-0812">Transmembrane</keyword>
<reference evidence="12 13" key="1">
    <citation type="submission" date="2011-10" db="EMBL/GenBank/DDBJ databases">
        <title>The Improved High-Quality Draft genome of Leptonema illini DSM 21528.</title>
        <authorList>
            <consortium name="US DOE Joint Genome Institute (JGI-PGF)"/>
            <person name="Lucas S."/>
            <person name="Copeland A."/>
            <person name="Lapidus A."/>
            <person name="Glavina del Rio T."/>
            <person name="Dalin E."/>
            <person name="Tice H."/>
            <person name="Bruce D."/>
            <person name="Goodwin L."/>
            <person name="Pitluck S."/>
            <person name="Peters L."/>
            <person name="Mikhailova N."/>
            <person name="Held B."/>
            <person name="Kyrpides N."/>
            <person name="Mavromatis K."/>
            <person name="Ivanova N."/>
            <person name="Markowitz V."/>
            <person name="Cheng J.-F."/>
            <person name="Hugenholtz P."/>
            <person name="Woyke T."/>
            <person name="Wu D."/>
            <person name="Gronow S."/>
            <person name="Wellnitz S."/>
            <person name="Brambilla E.-M."/>
            <person name="Klenk H.-P."/>
            <person name="Eisen J.A."/>
        </authorList>
    </citation>
    <scope>NUCLEOTIDE SEQUENCE [LARGE SCALE GENOMIC DNA]</scope>
    <source>
        <strain evidence="12 13">DSM 21528</strain>
    </source>
</reference>
<keyword evidence="8 10" id="KW-1133">Transmembrane helix</keyword>
<dbReference type="InterPro" id="IPR038072">
    <property type="entry name" value="GspK_central_sf"/>
</dbReference>
<accession>H2CKW1</accession>
<evidence type="ECO:0000256" key="7">
    <source>
        <dbReference type="ARBA" id="ARBA00022927"/>
    </source>
</evidence>
<dbReference type="STRING" id="183.GCA_002009735_01039"/>
<dbReference type="Gene3D" id="1.10.40.60">
    <property type="entry name" value="EpsJ-like"/>
    <property type="match status" value="1"/>
</dbReference>
<dbReference type="PIRSF" id="PIRSF002786">
    <property type="entry name" value="XcpX"/>
    <property type="match status" value="1"/>
</dbReference>
<evidence type="ECO:0000313" key="13">
    <source>
        <dbReference type="Proteomes" id="UP000005737"/>
    </source>
</evidence>
<keyword evidence="13" id="KW-1185">Reference proteome</keyword>
<comment type="similarity">
    <text evidence="2">Belongs to the GSP K family.</text>
</comment>
<keyword evidence="4" id="KW-1003">Cell membrane</keyword>
<evidence type="ECO:0000256" key="6">
    <source>
        <dbReference type="ARBA" id="ARBA00022692"/>
    </source>
</evidence>
<evidence type="ECO:0000259" key="11">
    <source>
        <dbReference type="Pfam" id="PF21687"/>
    </source>
</evidence>
<evidence type="ECO:0000256" key="4">
    <source>
        <dbReference type="ARBA" id="ARBA00022475"/>
    </source>
</evidence>
<dbReference type="SUPFAM" id="SSF158544">
    <property type="entry name" value="GspK insert domain-like"/>
    <property type="match status" value="1"/>
</dbReference>
<dbReference type="Proteomes" id="UP000005737">
    <property type="component" value="Unassembled WGS sequence"/>
</dbReference>
<name>H2CKW1_9LEPT</name>
<keyword evidence="9 10" id="KW-0472">Membrane</keyword>
<comment type="subcellular location">
    <subcellularLocation>
        <location evidence="1">Cell inner membrane</location>
    </subcellularLocation>
</comment>
<keyword evidence="5" id="KW-0997">Cell inner membrane</keyword>
<evidence type="ECO:0000256" key="9">
    <source>
        <dbReference type="ARBA" id="ARBA00023136"/>
    </source>
</evidence>
<dbReference type="AlphaFoldDB" id="H2CKW1"/>
<dbReference type="PANTHER" id="PTHR38831">
    <property type="entry name" value="TYPE II SECRETION SYSTEM PROTEIN K"/>
    <property type="match status" value="1"/>
</dbReference>
<evidence type="ECO:0000256" key="5">
    <source>
        <dbReference type="ARBA" id="ARBA00022519"/>
    </source>
</evidence>
<evidence type="ECO:0000256" key="3">
    <source>
        <dbReference type="ARBA" id="ARBA00022448"/>
    </source>
</evidence>
<feature type="domain" description="T2SS protein K first SAM-like" evidence="11">
    <location>
        <begin position="114"/>
        <end position="205"/>
    </location>
</feature>
<dbReference type="PANTHER" id="PTHR38831:SF2">
    <property type="entry name" value="TYPE II SECRETION SYSTEM PROTEIN K"/>
    <property type="match status" value="1"/>
</dbReference>
<dbReference type="EMBL" id="JH597773">
    <property type="protein sequence ID" value="EHQ06195.1"/>
    <property type="molecule type" value="Genomic_DNA"/>
</dbReference>
<dbReference type="GO" id="GO:0005886">
    <property type="term" value="C:plasma membrane"/>
    <property type="evidence" value="ECO:0007669"/>
    <property type="project" value="UniProtKB-SubCell"/>
</dbReference>
<keyword evidence="7" id="KW-0653">Protein transport</keyword>
<organism evidence="12 13">
    <name type="scientific">Leptonema illini DSM 21528</name>
    <dbReference type="NCBI Taxonomy" id="929563"/>
    <lineage>
        <taxon>Bacteria</taxon>
        <taxon>Pseudomonadati</taxon>
        <taxon>Spirochaetota</taxon>
        <taxon>Spirochaetia</taxon>
        <taxon>Leptospirales</taxon>
        <taxon>Leptospiraceae</taxon>
        <taxon>Leptonema</taxon>
    </lineage>
</organism>
<keyword evidence="3" id="KW-0813">Transport</keyword>
<dbReference type="InterPro" id="IPR005628">
    <property type="entry name" value="GspK"/>
</dbReference>
<gene>
    <name evidence="12" type="ORF">Lepil_1506</name>
</gene>
<evidence type="ECO:0000256" key="2">
    <source>
        <dbReference type="ARBA" id="ARBA00007246"/>
    </source>
</evidence>
<proteinExistence type="inferred from homology"/>
<dbReference type="InterPro" id="IPR049031">
    <property type="entry name" value="T2SSK_SAM-like_1st"/>
</dbReference>
<evidence type="ECO:0000313" key="12">
    <source>
        <dbReference type="EMBL" id="EHQ06195.1"/>
    </source>
</evidence>
<dbReference type="RefSeq" id="WP_002771487.1">
    <property type="nucleotide sequence ID" value="NZ_JH597773.1"/>
</dbReference>
<feature type="transmembrane region" description="Helical" evidence="10">
    <location>
        <begin position="20"/>
        <end position="40"/>
    </location>
</feature>
<protein>
    <submittedName>
        <fullName evidence="12">Type II secretory pathway protein K</fullName>
    </submittedName>
</protein>
<evidence type="ECO:0000256" key="8">
    <source>
        <dbReference type="ARBA" id="ARBA00022989"/>
    </source>
</evidence>
<sequence length="376" mass="42205">MERLLKVWRRWKKKGRRGAVVILVVFAMGVAAFTIAVKFYSDAHDEWAAARMGTEGLKARQLALAGFQAGLGALKNVPEEYLFQSGLALDPPDLQVSDECSRCFVKYSIQPEDGKLNVNRLVRPLDDMPDDTYRNIFQRLFSQYGIPLDAVDSLVDWIDENDTTDGQGAEKSYYENLKPPITIKNGLILSVSEMAIVKDLNRQTIYESKAPPNWEEEQEELKFLTEDEKSLLTPADWIPANNLTAYISPDGDPGKINVNAARYHVLMSLSDSMTREAVLEIFKLRREKGGYIKELSELQHLPSLQRTTSAGVSLYSELAGAGGEFTGLLKTEGEIYRIIGIGTIMPPENGTGSPVIRKVTGLYDRKRRKLLFYSEE</sequence>
<evidence type="ECO:0000256" key="1">
    <source>
        <dbReference type="ARBA" id="ARBA00004533"/>
    </source>
</evidence>
<dbReference type="GO" id="GO:0009306">
    <property type="term" value="P:protein secretion"/>
    <property type="evidence" value="ECO:0007669"/>
    <property type="project" value="InterPro"/>
</dbReference>
<dbReference type="HOGENOM" id="CLU_798764_0_0_12"/>